<feature type="compositionally biased region" description="Polar residues" evidence="3">
    <location>
        <begin position="326"/>
        <end position="343"/>
    </location>
</feature>
<dbReference type="GO" id="GO:0051177">
    <property type="term" value="P:meiotic sister chromatid cohesion"/>
    <property type="evidence" value="ECO:0007669"/>
    <property type="project" value="TreeGrafter"/>
</dbReference>
<dbReference type="GO" id="GO:0006302">
    <property type="term" value="P:double-strand break repair"/>
    <property type="evidence" value="ECO:0007669"/>
    <property type="project" value="TreeGrafter"/>
</dbReference>
<proteinExistence type="predicted"/>
<reference evidence="5 6" key="1">
    <citation type="submission" date="2019-01" db="EMBL/GenBank/DDBJ databases">
        <title>A draft genome assembly of the solar-powered sea slug Elysia chlorotica.</title>
        <authorList>
            <person name="Cai H."/>
            <person name="Li Q."/>
            <person name="Fang X."/>
            <person name="Li J."/>
            <person name="Curtis N.E."/>
            <person name="Altenburger A."/>
            <person name="Shibata T."/>
            <person name="Feng M."/>
            <person name="Maeda T."/>
            <person name="Schwartz J.A."/>
            <person name="Shigenobu S."/>
            <person name="Lundholm N."/>
            <person name="Nishiyama T."/>
            <person name="Yang H."/>
            <person name="Hasebe M."/>
            <person name="Li S."/>
            <person name="Pierce S.K."/>
            <person name="Wang J."/>
        </authorList>
    </citation>
    <scope>NUCLEOTIDE SEQUENCE [LARGE SCALE GENOMIC DNA]</scope>
    <source>
        <strain evidence="5">EC2010</strain>
        <tissue evidence="5">Whole organism of an adult</tissue>
    </source>
</reference>
<comment type="subcellular location">
    <subcellularLocation>
        <location evidence="1">Nucleus</location>
    </subcellularLocation>
</comment>
<evidence type="ECO:0000256" key="3">
    <source>
        <dbReference type="SAM" id="MobiDB-lite"/>
    </source>
</evidence>
<evidence type="ECO:0000259" key="4">
    <source>
        <dbReference type="Pfam" id="PF04825"/>
    </source>
</evidence>
<dbReference type="STRING" id="188477.A0A3S0ZN74"/>
<dbReference type="CDD" id="cd21794">
    <property type="entry name" value="Rad21_Rec8_M_Rec8"/>
    <property type="match status" value="1"/>
</dbReference>
<keyword evidence="2" id="KW-0539">Nucleus</keyword>
<evidence type="ECO:0000313" key="5">
    <source>
        <dbReference type="EMBL" id="RUS78863.1"/>
    </source>
</evidence>
<dbReference type="InterPro" id="IPR039781">
    <property type="entry name" value="Rad21/Rec8-like"/>
</dbReference>
<feature type="domain" description="Rad21/Rec8-like protein N-terminal" evidence="4">
    <location>
        <begin position="1"/>
        <end position="103"/>
    </location>
</feature>
<evidence type="ECO:0000313" key="6">
    <source>
        <dbReference type="Proteomes" id="UP000271974"/>
    </source>
</evidence>
<dbReference type="OrthoDB" id="10071381at2759"/>
<evidence type="ECO:0000256" key="2">
    <source>
        <dbReference type="ARBA" id="ARBA00023242"/>
    </source>
</evidence>
<feature type="compositionally biased region" description="Basic and acidic residues" evidence="3">
    <location>
        <begin position="483"/>
        <end position="499"/>
    </location>
</feature>
<dbReference type="InterPro" id="IPR006910">
    <property type="entry name" value="Rad21_Rec8_N"/>
</dbReference>
<organism evidence="5 6">
    <name type="scientific">Elysia chlorotica</name>
    <name type="common">Eastern emerald elysia</name>
    <name type="synonym">Sea slug</name>
    <dbReference type="NCBI Taxonomy" id="188477"/>
    <lineage>
        <taxon>Eukaryota</taxon>
        <taxon>Metazoa</taxon>
        <taxon>Spiralia</taxon>
        <taxon>Lophotrochozoa</taxon>
        <taxon>Mollusca</taxon>
        <taxon>Gastropoda</taxon>
        <taxon>Heterobranchia</taxon>
        <taxon>Euthyneura</taxon>
        <taxon>Panpulmonata</taxon>
        <taxon>Sacoglossa</taxon>
        <taxon>Placobranchoidea</taxon>
        <taxon>Plakobranchidae</taxon>
        <taxon>Elysia</taxon>
    </lineage>
</organism>
<gene>
    <name evidence="5" type="ORF">EGW08_013368</name>
</gene>
<dbReference type="PANTHER" id="PTHR12585">
    <property type="entry name" value="SCC1 / RAD21 FAMILY MEMBER"/>
    <property type="match status" value="1"/>
</dbReference>
<feature type="region of interest" description="Disordered" evidence="3">
    <location>
        <begin position="260"/>
        <end position="360"/>
    </location>
</feature>
<evidence type="ECO:0000256" key="1">
    <source>
        <dbReference type="ARBA" id="ARBA00004123"/>
    </source>
</evidence>
<dbReference type="Pfam" id="PF04825">
    <property type="entry name" value="Rad21_Rec8_N"/>
    <property type="match status" value="1"/>
</dbReference>
<feature type="compositionally biased region" description="Basic and acidic residues" evidence="3">
    <location>
        <begin position="285"/>
        <end position="307"/>
    </location>
</feature>
<dbReference type="GO" id="GO:0030893">
    <property type="term" value="C:meiotic cohesin complex"/>
    <property type="evidence" value="ECO:0007669"/>
    <property type="project" value="TreeGrafter"/>
</dbReference>
<dbReference type="EMBL" id="RQTK01000485">
    <property type="protein sequence ID" value="RUS78863.1"/>
    <property type="molecule type" value="Genomic_DNA"/>
</dbReference>
<dbReference type="Proteomes" id="UP000271974">
    <property type="component" value="Unassembled WGS sequence"/>
</dbReference>
<dbReference type="PANTHER" id="PTHR12585:SF27">
    <property type="entry name" value="MEIOTIC RECOMBINATION PROTEIN REC8 HOMOLOG"/>
    <property type="match status" value="1"/>
</dbReference>
<dbReference type="AlphaFoldDB" id="A0A3S0ZN74"/>
<comment type="caution">
    <text evidence="5">The sequence shown here is derived from an EMBL/GenBank/DDBJ whole genome shotgun (WGS) entry which is preliminary data.</text>
</comment>
<dbReference type="GO" id="GO:0003682">
    <property type="term" value="F:chromatin binding"/>
    <property type="evidence" value="ECO:0007669"/>
    <property type="project" value="TreeGrafter"/>
</dbReference>
<protein>
    <recommendedName>
        <fullName evidence="4">Rad21/Rec8-like protein N-terminal domain-containing protein</fullName>
    </recommendedName>
</protein>
<keyword evidence="6" id="KW-1185">Reference proteome</keyword>
<accession>A0A3S0ZN74</accession>
<feature type="region of interest" description="Disordered" evidence="3">
    <location>
        <begin position="463"/>
        <end position="538"/>
    </location>
</feature>
<dbReference type="GO" id="GO:0005634">
    <property type="term" value="C:nucleus"/>
    <property type="evidence" value="ECO:0007669"/>
    <property type="project" value="UniProtKB-SubCell"/>
</dbReference>
<sequence length="685" mass="77112">MFYNHWYLRKNGRFGLVWLAATQSRVLSRRELAAVNVSMTVSNILEHIPGNYADVNNRPRRFSLYLSSQLMYGSVKVLQKQWEYLLGDLTGLLRRFHPDINPTTDIDLIITRHDPVTLESCVPSGIKDKCYDPFFGIFKENVADIQALLASWDDDYIKREPLDPETLTFKAELGSPNSVTDIQQIQILDHLDTSVSIEIPGEQDLPYPDAEHLAFIQAADQQINISVDDLITPAVSRILADQEISQLLADKLCEEGQTHARTIEETPAAKTPRELPSTPRKPKRRQPDDRGVRKIPRNLDAEGKSSSDDAASGSQSEIVRDGENVPVQQTSQTENVQRSTDSPKSPARPSIVQPVVSPEVPGRGENWLELNSSLQLTHIPHTPSPVRKRQPHKLIIDVTLQMTRNDLKQNMASSSETCAALVLPSTQKKDLFKEPGSEAVRHSKICRLWTRNCKFGLRVSETERNPHASSDISPLESPRIKRKQESLDYETPAKLRRAESMLSGQTSIEQRRDTSAVSAVNESRDRSKSLVGQASDDSAANLSADQNYISTYSEYERNMVDVSLAPLPEEQEQIMSPVPLQVLDEIPPLNVTDQTQRGSPKTTETAHNELLRLVREKAGERGNWTTFRTICPPASSSRLQAISLFGELCFQVAKRFLQVRQDEPYGEIFIWELMESPETSQETQH</sequence>
<feature type="compositionally biased region" description="Low complexity" evidence="3">
    <location>
        <begin position="308"/>
        <end position="317"/>
    </location>
</feature>
<name>A0A3S0ZN74_ELYCH</name>